<sequence>MQTLSLWQSLGLCEPCQSYFNMYTFTRLAKDCSTEHVKDACVHVECAPSRTAPLTVSQLVLQLLLLFGNKEATGQTVLESSPGSTSGQASYTVWGIYAVFLGKTQEGGRRETPLKLTLTHCIPLPFKLSEEKKFFVFDT</sequence>
<reference evidence="1 2" key="1">
    <citation type="journal article" date="2021" name="Sci. Rep.">
        <title>Chromosome anchoring in Senegalese sole (Solea senegalensis) reveals sex-associated markers and genome rearrangements in flatfish.</title>
        <authorList>
            <person name="Guerrero-Cozar I."/>
            <person name="Gomez-Garrido J."/>
            <person name="Berbel C."/>
            <person name="Martinez-Blanch J.F."/>
            <person name="Alioto T."/>
            <person name="Claros M.G."/>
            <person name="Gagnaire P.A."/>
            <person name="Manchado M."/>
        </authorList>
    </citation>
    <scope>NUCLEOTIDE SEQUENCE [LARGE SCALE GENOMIC DNA]</scope>
    <source>
        <strain evidence="1">Sse05_10M</strain>
    </source>
</reference>
<organism evidence="1 2">
    <name type="scientific">Solea senegalensis</name>
    <name type="common">Senegalese sole</name>
    <dbReference type="NCBI Taxonomy" id="28829"/>
    <lineage>
        <taxon>Eukaryota</taxon>
        <taxon>Metazoa</taxon>
        <taxon>Chordata</taxon>
        <taxon>Craniata</taxon>
        <taxon>Vertebrata</taxon>
        <taxon>Euteleostomi</taxon>
        <taxon>Actinopterygii</taxon>
        <taxon>Neopterygii</taxon>
        <taxon>Teleostei</taxon>
        <taxon>Neoteleostei</taxon>
        <taxon>Acanthomorphata</taxon>
        <taxon>Carangaria</taxon>
        <taxon>Pleuronectiformes</taxon>
        <taxon>Pleuronectoidei</taxon>
        <taxon>Soleidae</taxon>
        <taxon>Solea</taxon>
    </lineage>
</organism>
<name>A0AAV6R5K9_SOLSE</name>
<comment type="caution">
    <text evidence="1">The sequence shown here is derived from an EMBL/GenBank/DDBJ whole genome shotgun (WGS) entry which is preliminary data.</text>
</comment>
<accession>A0AAV6R5K9</accession>
<proteinExistence type="predicted"/>
<keyword evidence="2" id="KW-1185">Reference proteome</keyword>
<dbReference type="EMBL" id="JAGKHQ010000013">
    <property type="protein sequence ID" value="KAG7500669.1"/>
    <property type="molecule type" value="Genomic_DNA"/>
</dbReference>
<evidence type="ECO:0000313" key="1">
    <source>
        <dbReference type="EMBL" id="KAG7500669.1"/>
    </source>
</evidence>
<evidence type="ECO:0000313" key="2">
    <source>
        <dbReference type="Proteomes" id="UP000693946"/>
    </source>
</evidence>
<dbReference type="AlphaFoldDB" id="A0AAV6R5K9"/>
<protein>
    <submittedName>
        <fullName evidence="1">Uncharacterized protein</fullName>
    </submittedName>
</protein>
<gene>
    <name evidence="1" type="ORF">JOB18_025649</name>
</gene>
<dbReference type="Proteomes" id="UP000693946">
    <property type="component" value="Linkage Group LG20"/>
</dbReference>